<reference evidence="1" key="1">
    <citation type="journal article" date="2023" name="Insect Mol. Biol.">
        <title>Genome sequencing provides insights into the evolution of gene families encoding plant cell wall-degrading enzymes in longhorned beetles.</title>
        <authorList>
            <person name="Shin N.R."/>
            <person name="Okamura Y."/>
            <person name="Kirsch R."/>
            <person name="Pauchet Y."/>
        </authorList>
    </citation>
    <scope>NUCLEOTIDE SEQUENCE</scope>
    <source>
        <strain evidence="1">MMC_N1</strain>
    </source>
</reference>
<dbReference type="Proteomes" id="UP001162164">
    <property type="component" value="Unassembled WGS sequence"/>
</dbReference>
<dbReference type="EMBL" id="JAPWTJ010001856">
    <property type="protein sequence ID" value="KAJ8969170.1"/>
    <property type="molecule type" value="Genomic_DNA"/>
</dbReference>
<accession>A0ABQ9IYK6</accession>
<keyword evidence="2" id="KW-1185">Reference proteome</keyword>
<sequence length="160" mass="18546">MEEKLNSSNVEVMTMTPDRFFHMFTKDQVEEIIEDIRPFKLRSNSVSLNVGNIVCQIHIEIIAYRKTTLQLLLQQYKMPQCLLPPMKIANCKEALSIEDIRKLLNKSGLSLRNIKVPLHKTTLFQRSFSYNAVKNYNALPSSVKCLSSISKLHRFRENCV</sequence>
<organism evidence="1 2">
    <name type="scientific">Molorchus minor</name>
    <dbReference type="NCBI Taxonomy" id="1323400"/>
    <lineage>
        <taxon>Eukaryota</taxon>
        <taxon>Metazoa</taxon>
        <taxon>Ecdysozoa</taxon>
        <taxon>Arthropoda</taxon>
        <taxon>Hexapoda</taxon>
        <taxon>Insecta</taxon>
        <taxon>Pterygota</taxon>
        <taxon>Neoptera</taxon>
        <taxon>Endopterygota</taxon>
        <taxon>Coleoptera</taxon>
        <taxon>Polyphaga</taxon>
        <taxon>Cucujiformia</taxon>
        <taxon>Chrysomeloidea</taxon>
        <taxon>Cerambycidae</taxon>
        <taxon>Lamiinae</taxon>
        <taxon>Monochamini</taxon>
        <taxon>Molorchus</taxon>
    </lineage>
</organism>
<name>A0ABQ9IYK6_9CUCU</name>
<comment type="caution">
    <text evidence="1">The sequence shown here is derived from an EMBL/GenBank/DDBJ whole genome shotgun (WGS) entry which is preliminary data.</text>
</comment>
<gene>
    <name evidence="1" type="ORF">NQ317_005863</name>
</gene>
<evidence type="ECO:0000313" key="1">
    <source>
        <dbReference type="EMBL" id="KAJ8969170.1"/>
    </source>
</evidence>
<protein>
    <submittedName>
        <fullName evidence="1">Uncharacterized protein</fullName>
    </submittedName>
</protein>
<proteinExistence type="predicted"/>
<evidence type="ECO:0000313" key="2">
    <source>
        <dbReference type="Proteomes" id="UP001162164"/>
    </source>
</evidence>